<evidence type="ECO:0000256" key="3">
    <source>
        <dbReference type="ARBA" id="ARBA00023012"/>
    </source>
</evidence>
<accession>A0A1I5NKP7</accession>
<dbReference type="AlphaFoldDB" id="A0A1I5NKP7"/>
<dbReference type="InterPro" id="IPR011712">
    <property type="entry name" value="Sig_transdc_His_kin_sub3_dim/P"/>
</dbReference>
<dbReference type="PANTHER" id="PTHR24421:SF59">
    <property type="entry name" value="OXYGEN SENSOR HISTIDINE KINASE NREB"/>
    <property type="match status" value="1"/>
</dbReference>
<dbReference type="InterPro" id="IPR050482">
    <property type="entry name" value="Sensor_HK_TwoCompSys"/>
</dbReference>
<protein>
    <submittedName>
        <fullName evidence="5">Histidine kinase-, DNA gyrase B-, and HSP90-like ATPase</fullName>
    </submittedName>
</protein>
<organism evidence="5 6">
    <name type="scientific">Ectopseudomonas composti</name>
    <dbReference type="NCBI Taxonomy" id="658457"/>
    <lineage>
        <taxon>Bacteria</taxon>
        <taxon>Pseudomonadati</taxon>
        <taxon>Pseudomonadota</taxon>
        <taxon>Gammaproteobacteria</taxon>
        <taxon>Pseudomonadales</taxon>
        <taxon>Pseudomonadaceae</taxon>
        <taxon>Ectopseudomonas</taxon>
    </lineage>
</organism>
<reference evidence="5 6" key="1">
    <citation type="submission" date="2016-10" db="EMBL/GenBank/DDBJ databases">
        <authorList>
            <person name="de Groot N.N."/>
        </authorList>
    </citation>
    <scope>NUCLEOTIDE SEQUENCE [LARGE SCALE GENOMIC DNA]</scope>
    <source>
        <strain evidence="5 6">CCUG 59231</strain>
    </source>
</reference>
<evidence type="ECO:0000259" key="4">
    <source>
        <dbReference type="PROSITE" id="PS50109"/>
    </source>
</evidence>
<dbReference type="SUPFAM" id="SSF55874">
    <property type="entry name" value="ATPase domain of HSP90 chaperone/DNA topoisomerase II/histidine kinase"/>
    <property type="match status" value="1"/>
</dbReference>
<dbReference type="Proteomes" id="UP000182400">
    <property type="component" value="Unassembled WGS sequence"/>
</dbReference>
<evidence type="ECO:0000313" key="5">
    <source>
        <dbReference type="EMBL" id="SFP22364.1"/>
    </source>
</evidence>
<feature type="domain" description="Histidine kinase" evidence="4">
    <location>
        <begin position="110"/>
        <end position="300"/>
    </location>
</feature>
<evidence type="ECO:0000313" key="6">
    <source>
        <dbReference type="Proteomes" id="UP000182400"/>
    </source>
</evidence>
<keyword evidence="3" id="KW-0902">Two-component regulatory system</keyword>
<dbReference type="InterPro" id="IPR005467">
    <property type="entry name" value="His_kinase_dom"/>
</dbReference>
<dbReference type="CDD" id="cd16917">
    <property type="entry name" value="HATPase_UhpB-NarQ-NarX-like"/>
    <property type="match status" value="1"/>
</dbReference>
<dbReference type="Pfam" id="PF02518">
    <property type="entry name" value="HATPase_c"/>
    <property type="match status" value="1"/>
</dbReference>
<dbReference type="EMBL" id="FOWP01000007">
    <property type="protein sequence ID" value="SFP22364.1"/>
    <property type="molecule type" value="Genomic_DNA"/>
</dbReference>
<proteinExistence type="predicted"/>
<dbReference type="Gene3D" id="3.30.565.10">
    <property type="entry name" value="Histidine kinase-like ATPase, C-terminal domain"/>
    <property type="match status" value="1"/>
</dbReference>
<dbReference type="GO" id="GO:0000155">
    <property type="term" value="F:phosphorelay sensor kinase activity"/>
    <property type="evidence" value="ECO:0007669"/>
    <property type="project" value="InterPro"/>
</dbReference>
<name>A0A1I5NKP7_9GAMM</name>
<gene>
    <name evidence="5" type="ORF">SAMN05216601_10729</name>
</gene>
<evidence type="ECO:0000256" key="2">
    <source>
        <dbReference type="ARBA" id="ARBA00022777"/>
    </source>
</evidence>
<dbReference type="PANTHER" id="PTHR24421">
    <property type="entry name" value="NITRATE/NITRITE SENSOR PROTEIN NARX-RELATED"/>
    <property type="match status" value="1"/>
</dbReference>
<dbReference type="STRING" id="658457.SAMN05216601_10729"/>
<dbReference type="Pfam" id="PF07730">
    <property type="entry name" value="HisKA_3"/>
    <property type="match status" value="1"/>
</dbReference>
<dbReference type="InterPro" id="IPR003594">
    <property type="entry name" value="HATPase_dom"/>
</dbReference>
<dbReference type="InterPro" id="IPR036890">
    <property type="entry name" value="HATPase_C_sf"/>
</dbReference>
<dbReference type="GO" id="GO:0016020">
    <property type="term" value="C:membrane"/>
    <property type="evidence" value="ECO:0007669"/>
    <property type="project" value="InterPro"/>
</dbReference>
<evidence type="ECO:0000256" key="1">
    <source>
        <dbReference type="ARBA" id="ARBA00022679"/>
    </source>
</evidence>
<keyword evidence="2 5" id="KW-0418">Kinase</keyword>
<dbReference type="GO" id="GO:0046983">
    <property type="term" value="F:protein dimerization activity"/>
    <property type="evidence" value="ECO:0007669"/>
    <property type="project" value="InterPro"/>
</dbReference>
<dbReference type="Gene3D" id="1.20.5.1930">
    <property type="match status" value="1"/>
</dbReference>
<sequence length="302" mass="34233">MHISTHPPQASEVLTFRYFFFRYWASFLTCGLFAGQKNSQPVPAQRWIARPAPRRDRAKVNRTTTLSRYDLLPRQQQTPDNEALCPSCQSQQTKLCAIARSQERKRIARELHDELGQQLTALQQGLGVLRIHLGQDRSDLLGHIERLSNISHSAIEVIREISNSAPIKKLQHNLSSTLEGLIDEFRLLSEVDCRCNLPKQNFDLEPGRAAHLYRIVQESLTNILRHANASRAEVNLERRENDYVLEIFDDGQGFILSDILPDSTGLSGMRERGKQLGGPVIIFSHPGQGTIVQAIFPVKINR</sequence>
<keyword evidence="1" id="KW-0808">Transferase</keyword>
<dbReference type="PROSITE" id="PS50109">
    <property type="entry name" value="HIS_KIN"/>
    <property type="match status" value="1"/>
</dbReference>